<dbReference type="KEGG" id="mjh:JH146_0153"/>
<organism evidence="2 3">
    <name type="scientific">Methanocaldococcus bathoardescens</name>
    <dbReference type="NCBI Taxonomy" id="1301915"/>
    <lineage>
        <taxon>Archaea</taxon>
        <taxon>Methanobacteriati</taxon>
        <taxon>Methanobacteriota</taxon>
        <taxon>Methanomada group</taxon>
        <taxon>Methanococci</taxon>
        <taxon>Methanococcales</taxon>
        <taxon>Methanocaldococcaceae</taxon>
        <taxon>Methanocaldococcus</taxon>
    </lineage>
</organism>
<reference evidence="2 3" key="1">
    <citation type="journal article" date="2015" name="Int. J. Syst. Evol. Microbiol.">
        <title>M ethanocaldococcus bathoardescens sp. nov., a hyperthermophilic methanogen isolated from a volcanically active deep-sea hydrothermal vent.</title>
        <authorList>
            <person name="Stewart L.C."/>
            <person name="Jung J.H."/>
            <person name="Kim Y.T."/>
            <person name="Kwon S.W."/>
            <person name="Park C.S."/>
            <person name="Holden J.F."/>
        </authorList>
    </citation>
    <scope>NUCLEOTIDE SEQUENCE [LARGE SCALE GENOMIC DNA]</scope>
    <source>
        <strain evidence="2 3">JH146</strain>
    </source>
</reference>
<gene>
    <name evidence="2" type="ORF">JH146_0153</name>
</gene>
<dbReference type="RefSeq" id="WP_048201213.1">
    <property type="nucleotide sequence ID" value="NZ_CP009149.1"/>
</dbReference>
<feature type="transmembrane region" description="Helical" evidence="1">
    <location>
        <begin position="106"/>
        <end position="125"/>
    </location>
</feature>
<proteinExistence type="predicted"/>
<feature type="transmembrane region" description="Helical" evidence="1">
    <location>
        <begin position="29"/>
        <end position="47"/>
    </location>
</feature>
<dbReference type="HOGENOM" id="CLU_1870738_0_0_2"/>
<dbReference type="EMBL" id="CP009149">
    <property type="protein sequence ID" value="AIJ05004.1"/>
    <property type="molecule type" value="Genomic_DNA"/>
</dbReference>
<dbReference type="GeneID" id="24890744"/>
<keyword evidence="1" id="KW-0812">Transmembrane</keyword>
<keyword evidence="3" id="KW-1185">Reference proteome</keyword>
<dbReference type="Proteomes" id="UP000028781">
    <property type="component" value="Chromosome"/>
</dbReference>
<evidence type="ECO:0000256" key="1">
    <source>
        <dbReference type="SAM" id="Phobius"/>
    </source>
</evidence>
<evidence type="ECO:0000313" key="2">
    <source>
        <dbReference type="EMBL" id="AIJ05004.1"/>
    </source>
</evidence>
<feature type="transmembrane region" description="Helical" evidence="1">
    <location>
        <begin position="68"/>
        <end position="91"/>
    </location>
</feature>
<name>A0A076LHJ6_9EURY</name>
<sequence length="136" mass="16073">MKAVEEILTITIGFLMGIVLYYQKIYSNLIIWEVIFAILLSLVYFAISTKFYNSIVDAPISTDKKSQIKYLASYISLKAYVMSIGWYFLLIRLSNGYNYRLDVGEIFLTIWIIYLVVYLYCFFNFKKFGDFNEMED</sequence>
<dbReference type="AlphaFoldDB" id="A0A076LHJ6"/>
<protein>
    <submittedName>
        <fullName evidence="2">Uncharacterized protein</fullName>
    </submittedName>
</protein>
<keyword evidence="1" id="KW-0472">Membrane</keyword>
<keyword evidence="1" id="KW-1133">Transmembrane helix</keyword>
<feature type="transmembrane region" description="Helical" evidence="1">
    <location>
        <begin position="7"/>
        <end position="23"/>
    </location>
</feature>
<accession>A0A076LHJ6</accession>
<evidence type="ECO:0000313" key="3">
    <source>
        <dbReference type="Proteomes" id="UP000028781"/>
    </source>
</evidence>